<gene>
    <name evidence="4" type="ORF">PVK37_17770</name>
</gene>
<evidence type="ECO:0000313" key="5">
    <source>
        <dbReference type="Proteomes" id="UP001219605"/>
    </source>
</evidence>
<protein>
    <submittedName>
        <fullName evidence="4">Septum formation family protein</fullName>
    </submittedName>
</protein>
<dbReference type="EMBL" id="CP118615">
    <property type="protein sequence ID" value="WDZ82343.1"/>
    <property type="molecule type" value="Genomic_DNA"/>
</dbReference>
<dbReference type="PROSITE" id="PS51257">
    <property type="entry name" value="PROKAR_LIPOPROTEIN"/>
    <property type="match status" value="1"/>
</dbReference>
<accession>A0ABY7ZJR7</accession>
<sequence>MRRWLRAGALGAVAALALAGCGVPEGTDGDLADDWKLPAAPAVFQPENGTCHPFHQQIGYVTSYQPVACTTEHLTETVHLGTLTGANAERSTPPPVGSTPRQAAYAECQREIARVLGADWRSGRIGLSIVFPSPAGWRGGARWFRCDLVEQTSLELDDPKKRTTSLAGALKPGSPLTYGCFNATLDAARRVDEMNPVACTKQHNAEFVGVHEAAAGSYAAFEKNDEKIHRACLKLVAKYAKLPDDSNLKYRSGTIAYQPDEDEWADGNRGVKCFVWTDKRKLTRSVKGGGTKALPIQYA</sequence>
<keyword evidence="5" id="KW-1185">Reference proteome</keyword>
<evidence type="ECO:0000256" key="2">
    <source>
        <dbReference type="SAM" id="SignalP"/>
    </source>
</evidence>
<dbReference type="InterPro" id="IPR026004">
    <property type="entry name" value="Septum_form"/>
</dbReference>
<name>A0ABY7ZJR7_9ACTN</name>
<evidence type="ECO:0000256" key="1">
    <source>
        <dbReference type="SAM" id="MobiDB-lite"/>
    </source>
</evidence>
<organism evidence="4 5">
    <name type="scientific">Micromonospora cathayae</name>
    <dbReference type="NCBI Taxonomy" id="3028804"/>
    <lineage>
        <taxon>Bacteria</taxon>
        <taxon>Bacillati</taxon>
        <taxon>Actinomycetota</taxon>
        <taxon>Actinomycetes</taxon>
        <taxon>Micromonosporales</taxon>
        <taxon>Micromonosporaceae</taxon>
        <taxon>Micromonospora</taxon>
    </lineage>
</organism>
<evidence type="ECO:0000313" key="4">
    <source>
        <dbReference type="EMBL" id="WDZ82343.1"/>
    </source>
</evidence>
<evidence type="ECO:0000259" key="3">
    <source>
        <dbReference type="Pfam" id="PF13845"/>
    </source>
</evidence>
<feature type="domain" description="Septum formation-related" evidence="3">
    <location>
        <begin position="49"/>
        <end position="273"/>
    </location>
</feature>
<dbReference type="Proteomes" id="UP001219605">
    <property type="component" value="Chromosome"/>
</dbReference>
<feature type="signal peptide" evidence="2">
    <location>
        <begin position="1"/>
        <end position="19"/>
    </location>
</feature>
<proteinExistence type="predicted"/>
<feature type="chain" id="PRO_5047549082" evidence="2">
    <location>
        <begin position="20"/>
        <end position="299"/>
    </location>
</feature>
<dbReference type="Pfam" id="PF13845">
    <property type="entry name" value="Septum_form"/>
    <property type="match status" value="1"/>
</dbReference>
<reference evidence="4 5" key="1">
    <citation type="submission" date="2023-02" db="EMBL/GenBank/DDBJ databases">
        <authorList>
            <person name="Mo P."/>
        </authorList>
    </citation>
    <scope>NUCLEOTIDE SEQUENCE [LARGE SCALE GENOMIC DNA]</scope>
    <source>
        <strain evidence="4 5">HUAS 3</strain>
    </source>
</reference>
<dbReference type="RefSeq" id="WP_275028568.1">
    <property type="nucleotide sequence ID" value="NZ_CP118615.1"/>
</dbReference>
<feature type="region of interest" description="Disordered" evidence="1">
    <location>
        <begin position="83"/>
        <end position="102"/>
    </location>
</feature>
<keyword evidence="2" id="KW-0732">Signal</keyword>